<evidence type="ECO:0000313" key="2">
    <source>
        <dbReference type="EMBL" id="MBW31031.1"/>
    </source>
</evidence>
<reference evidence="2" key="1">
    <citation type="submission" date="2018-01" db="EMBL/GenBank/DDBJ databases">
        <title>An insight into the sialome of Amazonian anophelines.</title>
        <authorList>
            <person name="Ribeiro J.M."/>
            <person name="Scarpassa V."/>
            <person name="Calvo E."/>
        </authorList>
    </citation>
    <scope>NUCLEOTIDE SEQUENCE</scope>
    <source>
        <tissue evidence="2">Salivary glands</tissue>
    </source>
</reference>
<evidence type="ECO:0000256" key="1">
    <source>
        <dbReference type="SAM" id="SignalP"/>
    </source>
</evidence>
<feature type="signal peptide" evidence="1">
    <location>
        <begin position="1"/>
        <end position="21"/>
    </location>
</feature>
<dbReference type="EMBL" id="GGFM01010280">
    <property type="protein sequence ID" value="MBW31031.1"/>
    <property type="molecule type" value="Transcribed_RNA"/>
</dbReference>
<keyword evidence="1" id="KW-0732">Signal</keyword>
<sequence>MGTLCLAVGIVIFSHLVRVLAATALFLAPGHDAYYLCGITLGQCTFDSTIKETCARIATVQSLEMVLCGNWFIVCAWCEIQSRITRVEHMKFKSKIRNTHKTPIGRIPASYLRAAV</sequence>
<dbReference type="AlphaFoldDB" id="A0A2M3ZR55"/>
<feature type="chain" id="PRO_5014649646" evidence="1">
    <location>
        <begin position="22"/>
        <end position="116"/>
    </location>
</feature>
<proteinExistence type="predicted"/>
<protein>
    <submittedName>
        <fullName evidence="2">Putative secreted peptide</fullName>
    </submittedName>
</protein>
<organism evidence="2">
    <name type="scientific">Anopheles braziliensis</name>
    <dbReference type="NCBI Taxonomy" id="58242"/>
    <lineage>
        <taxon>Eukaryota</taxon>
        <taxon>Metazoa</taxon>
        <taxon>Ecdysozoa</taxon>
        <taxon>Arthropoda</taxon>
        <taxon>Hexapoda</taxon>
        <taxon>Insecta</taxon>
        <taxon>Pterygota</taxon>
        <taxon>Neoptera</taxon>
        <taxon>Endopterygota</taxon>
        <taxon>Diptera</taxon>
        <taxon>Nematocera</taxon>
        <taxon>Culicoidea</taxon>
        <taxon>Culicidae</taxon>
        <taxon>Anophelinae</taxon>
        <taxon>Anopheles</taxon>
    </lineage>
</organism>
<name>A0A2M3ZR55_9DIPT</name>
<accession>A0A2M3ZR55</accession>